<evidence type="ECO:0000256" key="3">
    <source>
        <dbReference type="ARBA" id="ARBA00022679"/>
    </source>
</evidence>
<organism evidence="12 13">
    <name type="scientific">Gnathostoma spinigerum</name>
    <dbReference type="NCBI Taxonomy" id="75299"/>
    <lineage>
        <taxon>Eukaryota</taxon>
        <taxon>Metazoa</taxon>
        <taxon>Ecdysozoa</taxon>
        <taxon>Nematoda</taxon>
        <taxon>Chromadorea</taxon>
        <taxon>Rhabditida</taxon>
        <taxon>Spirurina</taxon>
        <taxon>Gnathostomatomorpha</taxon>
        <taxon>Gnathostomatoidea</taxon>
        <taxon>Gnathostomatidae</taxon>
        <taxon>Gnathostoma</taxon>
    </lineage>
</organism>
<comment type="catalytic activity">
    <reaction evidence="1 10">
        <text>S-ubiquitinyl-[E2 ubiquitin-conjugating enzyme]-L-cysteine + [acceptor protein]-L-lysine = [E2 ubiquitin-conjugating enzyme]-L-cysteine + N(6)-ubiquitinyl-[acceptor protein]-L-lysine.</text>
        <dbReference type="EC" id="2.3.2.27"/>
    </reaction>
</comment>
<keyword evidence="7 10" id="KW-0862">Zinc</keyword>
<comment type="caution">
    <text evidence="12">The sequence shown here is derived from an EMBL/GenBank/DDBJ whole genome shotgun (WGS) entry which is preliminary data.</text>
</comment>
<comment type="function">
    <text evidence="10">Ubiquitin ligase protein which is a component of the N-end rule pathway. Recognizes and binds to proteins bearing specific N-terminal residues that are destabilizing according to the N-end rule, leading to their ubiquitination and subsequent degradation.</text>
</comment>
<keyword evidence="4 10" id="KW-0479">Metal-binding</keyword>
<evidence type="ECO:0000256" key="5">
    <source>
        <dbReference type="ARBA" id="ARBA00022771"/>
    </source>
</evidence>
<dbReference type="FunFam" id="2.10.110.30:FF:000001">
    <property type="entry name" value="E3 ubiquitin-protein ligase UBR2 isoform 1"/>
    <property type="match status" value="1"/>
</dbReference>
<dbReference type="PANTHER" id="PTHR21497">
    <property type="entry name" value="UBIQUITIN LIGASE E3 ALPHA-RELATED"/>
    <property type="match status" value="1"/>
</dbReference>
<dbReference type="Gene3D" id="3.30.1390.10">
    <property type="match status" value="1"/>
</dbReference>
<dbReference type="SMART" id="SM00396">
    <property type="entry name" value="ZnF_UBR1"/>
    <property type="match status" value="1"/>
</dbReference>
<evidence type="ECO:0000313" key="13">
    <source>
        <dbReference type="Proteomes" id="UP001608902"/>
    </source>
</evidence>
<dbReference type="PROSITE" id="PS51157">
    <property type="entry name" value="ZF_UBR"/>
    <property type="match status" value="1"/>
</dbReference>
<dbReference type="GO" id="GO:0016567">
    <property type="term" value="P:protein ubiquitination"/>
    <property type="evidence" value="ECO:0007669"/>
    <property type="project" value="UniProtKB-UniRule"/>
</dbReference>
<comment type="similarity">
    <text evidence="8 10">Belongs to the E3 ubiquitin-protein ligase UBR1-like family.</text>
</comment>
<keyword evidence="3 10" id="KW-0808">Transferase</keyword>
<evidence type="ECO:0000256" key="7">
    <source>
        <dbReference type="ARBA" id="ARBA00022833"/>
    </source>
</evidence>
<evidence type="ECO:0000256" key="6">
    <source>
        <dbReference type="ARBA" id="ARBA00022786"/>
    </source>
</evidence>
<comment type="pathway">
    <text evidence="2 10">Protein modification; protein ubiquitination.</text>
</comment>
<dbReference type="FunFam" id="3.30.1390.10:FF:000010">
    <property type="entry name" value="E3 ubiquitin-protein ligase ubr-1"/>
    <property type="match status" value="1"/>
</dbReference>
<dbReference type="InterPro" id="IPR003126">
    <property type="entry name" value="Znf_UBR"/>
</dbReference>
<dbReference type="Gene3D" id="2.10.110.30">
    <property type="match status" value="1"/>
</dbReference>
<keyword evidence="6 10" id="KW-0833">Ubl conjugation pathway</keyword>
<dbReference type="EMBL" id="JBGFUD010004317">
    <property type="protein sequence ID" value="MFH4979538.1"/>
    <property type="molecule type" value="Genomic_DNA"/>
</dbReference>
<dbReference type="AlphaFoldDB" id="A0ABD6EHU7"/>
<gene>
    <name evidence="12" type="ORF">AB6A40_006247</name>
</gene>
<dbReference type="InterPro" id="IPR014719">
    <property type="entry name" value="Ribosomal_bL12_C/ClpS-like"/>
</dbReference>
<feature type="zinc finger region" description="UBR-type" evidence="9">
    <location>
        <begin position="90"/>
        <end position="161"/>
    </location>
</feature>
<proteinExistence type="inferred from homology"/>
<dbReference type="CDD" id="cd19672">
    <property type="entry name" value="UBR-box_UBR1_like"/>
    <property type="match status" value="1"/>
</dbReference>
<dbReference type="InterPro" id="IPR003769">
    <property type="entry name" value="ClpS_core"/>
</dbReference>
<dbReference type="EC" id="2.3.2.27" evidence="10"/>
<keyword evidence="5 10" id="KW-0863">Zinc-finger</keyword>
<dbReference type="Pfam" id="PF02207">
    <property type="entry name" value="zf-UBR"/>
    <property type="match status" value="1"/>
</dbReference>
<evidence type="ECO:0000256" key="10">
    <source>
        <dbReference type="RuleBase" id="RU366018"/>
    </source>
</evidence>
<evidence type="ECO:0000259" key="11">
    <source>
        <dbReference type="PROSITE" id="PS51157"/>
    </source>
</evidence>
<evidence type="ECO:0000256" key="1">
    <source>
        <dbReference type="ARBA" id="ARBA00000900"/>
    </source>
</evidence>
<dbReference type="GO" id="GO:0008270">
    <property type="term" value="F:zinc ion binding"/>
    <property type="evidence" value="ECO:0007669"/>
    <property type="project" value="UniProtKB-UniRule"/>
</dbReference>
<name>A0ABD6EHU7_9BILA</name>
<dbReference type="InterPro" id="IPR039164">
    <property type="entry name" value="UBR1-like"/>
</dbReference>
<dbReference type="PANTHER" id="PTHR21497:SF24">
    <property type="entry name" value="E3 UBIQUITIN-PROTEIN LIGASE UBR1"/>
    <property type="match status" value="1"/>
</dbReference>
<reference evidence="12 13" key="1">
    <citation type="submission" date="2024-08" db="EMBL/GenBank/DDBJ databases">
        <title>Gnathostoma spinigerum genome.</title>
        <authorList>
            <person name="Gonzalez-Bertolin B."/>
            <person name="Monzon S."/>
            <person name="Zaballos A."/>
            <person name="Jimenez P."/>
            <person name="Dekumyoy P."/>
            <person name="Varona S."/>
            <person name="Cuesta I."/>
            <person name="Sumanam S."/>
            <person name="Adisakwattana P."/>
            <person name="Gasser R.B."/>
            <person name="Hernandez-Gonzalez A."/>
            <person name="Young N.D."/>
            <person name="Perteguer M.J."/>
        </authorList>
    </citation>
    <scope>NUCLEOTIDE SEQUENCE [LARGE SCALE GENOMIC DNA]</scope>
    <source>
        <strain evidence="12">AL3</strain>
        <tissue evidence="12">Liver</tissue>
    </source>
</reference>
<dbReference type="SUPFAM" id="SSF54736">
    <property type="entry name" value="ClpS-like"/>
    <property type="match status" value="1"/>
</dbReference>
<feature type="domain" description="UBR-type" evidence="11">
    <location>
        <begin position="90"/>
        <end position="161"/>
    </location>
</feature>
<keyword evidence="13" id="KW-1185">Reference proteome</keyword>
<evidence type="ECO:0000256" key="2">
    <source>
        <dbReference type="ARBA" id="ARBA00004906"/>
    </source>
</evidence>
<sequence>MLENIISVVRRSNWDEASRMFHEHWSRECPRLLQPNVTAPWDIIDNESAISSCLISPIATAYCLCEKGETDLSPLAASCGIQLNQCHSATVCGRVFRNCEPTYSCKQCASDDTCVMCRQCFQHSQHRFHKYSMASSSGSGYCDCGDLEAWKTYPSCELHDIQQNISSEEEKKKTESSLPQDVEERLRSMTRLLLRFSTSMVCWEDRKGLPNFLCEPDPSLPPYQTILFNDETHTYDSVIRALNLAINCSEQQAMLLATAVDREGRTSVRAGNAEFCTKAKDEIQRRTMRDTNRRTEKSGPLEVRVMDSRLVALQNFAIRLMAWLISQTQKFPPIAPIIGEVLLHDRLYPDTSAEKSDASSSQYESADSEASYITAMEVDNESTENNAPCDDTVLLHLMKWDRTLWKGYFSCHFEARF</sequence>
<dbReference type="Proteomes" id="UP001608902">
    <property type="component" value="Unassembled WGS sequence"/>
</dbReference>
<evidence type="ECO:0000256" key="9">
    <source>
        <dbReference type="PROSITE-ProRule" id="PRU00508"/>
    </source>
</evidence>
<dbReference type="Pfam" id="PF02617">
    <property type="entry name" value="ClpS"/>
    <property type="match status" value="1"/>
</dbReference>
<evidence type="ECO:0000256" key="8">
    <source>
        <dbReference type="ARBA" id="ARBA00046341"/>
    </source>
</evidence>
<protein>
    <recommendedName>
        <fullName evidence="10">E3 ubiquitin-protein ligase</fullName>
        <ecNumber evidence="10">2.3.2.27</ecNumber>
    </recommendedName>
</protein>
<dbReference type="GO" id="GO:0061630">
    <property type="term" value="F:ubiquitin protein ligase activity"/>
    <property type="evidence" value="ECO:0007669"/>
    <property type="project" value="UniProtKB-UniRule"/>
</dbReference>
<evidence type="ECO:0000256" key="4">
    <source>
        <dbReference type="ARBA" id="ARBA00022723"/>
    </source>
</evidence>
<dbReference type="GO" id="GO:0071596">
    <property type="term" value="P:ubiquitin-dependent protein catabolic process via the N-end rule pathway"/>
    <property type="evidence" value="ECO:0007669"/>
    <property type="project" value="UniProtKB-UniRule"/>
</dbReference>
<evidence type="ECO:0000313" key="12">
    <source>
        <dbReference type="EMBL" id="MFH4979538.1"/>
    </source>
</evidence>
<accession>A0ABD6EHU7</accession>